<dbReference type="Pfam" id="PF13338">
    <property type="entry name" value="AbiEi_4"/>
    <property type="match status" value="1"/>
</dbReference>
<dbReference type="STRING" id="1834516.BL253_17630"/>
<keyword evidence="3" id="KW-1185">Reference proteome</keyword>
<accession>A0A1V2I9N3</accession>
<name>A0A1V2I9N3_9ACTN</name>
<gene>
    <name evidence="2" type="ORF">BL253_17630</name>
</gene>
<sequence>MGLDALPAVFRVDQAVAAGLPRQTISRLHAAGDLDQLGRGVYAQPGAVDPALASLAGAATRQPRATLCLASALARHGLSDDIPSSQDIALPRNARPPAGFSHVTWHHFAPETFDIGRIALSIGGVDTATYSPERTIVDVFRLSYREGEDTAVEALKRWLRQPGNHPSGLLTIAGHFPATLRRLRRTLEILV</sequence>
<dbReference type="Proteomes" id="UP000188929">
    <property type="component" value="Unassembled WGS sequence"/>
</dbReference>
<evidence type="ECO:0000313" key="2">
    <source>
        <dbReference type="EMBL" id="ONH29003.1"/>
    </source>
</evidence>
<organism evidence="2 3">
    <name type="scientific">Pseudofrankia asymbiotica</name>
    <dbReference type="NCBI Taxonomy" id="1834516"/>
    <lineage>
        <taxon>Bacteria</taxon>
        <taxon>Bacillati</taxon>
        <taxon>Actinomycetota</taxon>
        <taxon>Actinomycetes</taxon>
        <taxon>Frankiales</taxon>
        <taxon>Frankiaceae</taxon>
        <taxon>Pseudofrankia</taxon>
    </lineage>
</organism>
<comment type="caution">
    <text evidence="2">The sequence shown here is derived from an EMBL/GenBank/DDBJ whole genome shotgun (WGS) entry which is preliminary data.</text>
</comment>
<proteinExistence type="predicted"/>
<evidence type="ECO:0000259" key="1">
    <source>
        <dbReference type="Pfam" id="PF13338"/>
    </source>
</evidence>
<dbReference type="InterPro" id="IPR025159">
    <property type="entry name" value="AbiEi_N"/>
</dbReference>
<dbReference type="RefSeq" id="WP_076818274.1">
    <property type="nucleotide sequence ID" value="NZ_MOMC01000035.1"/>
</dbReference>
<dbReference type="AlphaFoldDB" id="A0A1V2I9N3"/>
<feature type="domain" description="AbiEi antitoxin N-terminal" evidence="1">
    <location>
        <begin position="9"/>
        <end position="43"/>
    </location>
</feature>
<reference evidence="3" key="1">
    <citation type="submission" date="2016-10" db="EMBL/GenBank/DDBJ databases">
        <title>Frankia sp. NRRL B-16386 Genome sequencing.</title>
        <authorList>
            <person name="Ghodhbane-Gtari F."/>
            <person name="Swanson E."/>
            <person name="Gueddou A."/>
            <person name="Hezbri K."/>
            <person name="Ktari K."/>
            <person name="Nouioui I."/>
            <person name="Morris K."/>
            <person name="Simpson S."/>
            <person name="Abebe-Akele F."/>
            <person name="Thomas K."/>
            <person name="Gtari M."/>
            <person name="Tisa L.S."/>
        </authorList>
    </citation>
    <scope>NUCLEOTIDE SEQUENCE [LARGE SCALE GENOMIC DNA]</scope>
    <source>
        <strain evidence="3">NRRL B-16386</strain>
    </source>
</reference>
<protein>
    <recommendedName>
        <fullName evidence="1">AbiEi antitoxin N-terminal domain-containing protein</fullName>
    </recommendedName>
</protein>
<dbReference type="EMBL" id="MOMC01000035">
    <property type="protein sequence ID" value="ONH29003.1"/>
    <property type="molecule type" value="Genomic_DNA"/>
</dbReference>
<evidence type="ECO:0000313" key="3">
    <source>
        <dbReference type="Proteomes" id="UP000188929"/>
    </source>
</evidence>